<dbReference type="AlphaFoldDB" id="A0A1Y6BQM4"/>
<sequence length="43" mass="4837">MKLPVSMTVLKVAEAKGAKVLFRFFDRLKLAFLHCGRVCLNQG</sequence>
<dbReference type="RefSeq" id="WP_268808242.1">
    <property type="nucleotide sequence ID" value="NZ_FXAG01000007.1"/>
</dbReference>
<dbReference type="Proteomes" id="UP000192920">
    <property type="component" value="Unassembled WGS sequence"/>
</dbReference>
<accession>A0A1Y6BQM4</accession>
<evidence type="ECO:0000313" key="1">
    <source>
        <dbReference type="EMBL" id="SMF16008.1"/>
    </source>
</evidence>
<keyword evidence="2" id="KW-1185">Reference proteome</keyword>
<proteinExistence type="predicted"/>
<evidence type="ECO:0000313" key="2">
    <source>
        <dbReference type="Proteomes" id="UP000192920"/>
    </source>
</evidence>
<gene>
    <name evidence="1" type="ORF">SAMN02745746_01629</name>
</gene>
<organism evidence="1 2">
    <name type="scientific">Pseudogulbenkiania subflava DSM 22618</name>
    <dbReference type="NCBI Taxonomy" id="1123014"/>
    <lineage>
        <taxon>Bacteria</taxon>
        <taxon>Pseudomonadati</taxon>
        <taxon>Pseudomonadota</taxon>
        <taxon>Betaproteobacteria</taxon>
        <taxon>Neisseriales</taxon>
        <taxon>Chromobacteriaceae</taxon>
        <taxon>Pseudogulbenkiania</taxon>
    </lineage>
</organism>
<reference evidence="2" key="1">
    <citation type="submission" date="2017-04" db="EMBL/GenBank/DDBJ databases">
        <authorList>
            <person name="Varghese N."/>
            <person name="Submissions S."/>
        </authorList>
    </citation>
    <scope>NUCLEOTIDE SEQUENCE [LARGE SCALE GENOMIC DNA]</scope>
    <source>
        <strain evidence="2">DSM 22618</strain>
    </source>
</reference>
<name>A0A1Y6BQM4_9NEIS</name>
<dbReference type="STRING" id="1123014.SAMN02745746_01629"/>
<dbReference type="EMBL" id="FXAG01000007">
    <property type="protein sequence ID" value="SMF16008.1"/>
    <property type="molecule type" value="Genomic_DNA"/>
</dbReference>
<protein>
    <submittedName>
        <fullName evidence="1">Uncharacterized protein</fullName>
    </submittedName>
</protein>